<dbReference type="AlphaFoldDB" id="A0A1G1V6I1"/>
<dbReference type="HAMAP" id="MF_00270">
    <property type="entry name" value="Ribosomal_bS18"/>
    <property type="match status" value="1"/>
</dbReference>
<dbReference type="SUPFAM" id="SSF46911">
    <property type="entry name" value="Ribosomal protein S18"/>
    <property type="match status" value="1"/>
</dbReference>
<keyword evidence="4" id="KW-0699">rRNA-binding</keyword>
<dbReference type="PRINTS" id="PR00974">
    <property type="entry name" value="RIBOSOMALS18"/>
</dbReference>
<evidence type="ECO:0000313" key="7">
    <source>
        <dbReference type="EMBL" id="OGY10967.1"/>
    </source>
</evidence>
<dbReference type="PANTHER" id="PTHR13479">
    <property type="entry name" value="30S RIBOSOMAL PROTEIN S18"/>
    <property type="match status" value="1"/>
</dbReference>
<dbReference type="GO" id="GO:0070181">
    <property type="term" value="F:small ribosomal subunit rRNA binding"/>
    <property type="evidence" value="ECO:0007669"/>
    <property type="project" value="TreeGrafter"/>
</dbReference>
<evidence type="ECO:0000256" key="4">
    <source>
        <dbReference type="HAMAP-Rule" id="MF_00270"/>
    </source>
</evidence>
<feature type="compositionally biased region" description="Basic and acidic residues" evidence="6">
    <location>
        <begin position="1"/>
        <end position="13"/>
    </location>
</feature>
<dbReference type="NCBIfam" id="TIGR00165">
    <property type="entry name" value="S18"/>
    <property type="match status" value="1"/>
</dbReference>
<dbReference type="STRING" id="1797517.A3F61_02555"/>
<dbReference type="Pfam" id="PF01084">
    <property type="entry name" value="Ribosomal_S18"/>
    <property type="match status" value="1"/>
</dbReference>
<dbReference type="GO" id="GO:0003735">
    <property type="term" value="F:structural constituent of ribosome"/>
    <property type="evidence" value="ECO:0007669"/>
    <property type="project" value="InterPro"/>
</dbReference>
<sequence>MAKKKDKDKNRPQREKRKPVNDVCPFCASGKAPDYKNWVALERFVSERRKIWSRARSGVCAKHQRALSREIKRARHLALLPFSQTPY</sequence>
<accession>A0A1G1V6I1</accession>
<evidence type="ECO:0000256" key="6">
    <source>
        <dbReference type="SAM" id="MobiDB-lite"/>
    </source>
</evidence>
<dbReference type="EMBL" id="MHCA01000046">
    <property type="protein sequence ID" value="OGY10967.1"/>
    <property type="molecule type" value="Genomic_DNA"/>
</dbReference>
<organism evidence="7 8">
    <name type="scientific">Candidatus Blackburnbacteria bacterium RIFCSPHIGHO2_12_FULL_41_13b</name>
    <dbReference type="NCBI Taxonomy" id="1797517"/>
    <lineage>
        <taxon>Bacteria</taxon>
        <taxon>Candidatus Blackburniibacteriota</taxon>
    </lineage>
</organism>
<reference evidence="7 8" key="1">
    <citation type="journal article" date="2016" name="Nat. Commun.">
        <title>Thousands of microbial genomes shed light on interconnected biogeochemical processes in an aquifer system.</title>
        <authorList>
            <person name="Anantharaman K."/>
            <person name="Brown C.T."/>
            <person name="Hug L.A."/>
            <person name="Sharon I."/>
            <person name="Castelle C.J."/>
            <person name="Probst A.J."/>
            <person name="Thomas B.C."/>
            <person name="Singh A."/>
            <person name="Wilkins M.J."/>
            <person name="Karaoz U."/>
            <person name="Brodie E.L."/>
            <person name="Williams K.H."/>
            <person name="Hubbard S.S."/>
            <person name="Banfield J.F."/>
        </authorList>
    </citation>
    <scope>NUCLEOTIDE SEQUENCE [LARGE SCALE GENOMIC DNA]</scope>
</reference>
<comment type="subunit">
    <text evidence="4">Part of the 30S ribosomal subunit. Forms a tight heterodimer with protein bS6.</text>
</comment>
<evidence type="ECO:0000256" key="3">
    <source>
        <dbReference type="ARBA" id="ARBA00023274"/>
    </source>
</evidence>
<dbReference type="GO" id="GO:0006412">
    <property type="term" value="P:translation"/>
    <property type="evidence" value="ECO:0007669"/>
    <property type="project" value="UniProtKB-UniRule"/>
</dbReference>
<evidence type="ECO:0000256" key="2">
    <source>
        <dbReference type="ARBA" id="ARBA00022980"/>
    </source>
</evidence>
<comment type="similarity">
    <text evidence="1 4 5">Belongs to the bacterial ribosomal protein bS18 family.</text>
</comment>
<dbReference type="PANTHER" id="PTHR13479:SF40">
    <property type="entry name" value="SMALL RIBOSOMAL SUBUNIT PROTEIN BS18M"/>
    <property type="match status" value="1"/>
</dbReference>
<dbReference type="InterPro" id="IPR001648">
    <property type="entry name" value="Ribosomal_bS18"/>
</dbReference>
<keyword evidence="2 4" id="KW-0689">Ribosomal protein</keyword>
<gene>
    <name evidence="4" type="primary">rpsR</name>
    <name evidence="7" type="ORF">A3F61_02555</name>
</gene>
<keyword evidence="4" id="KW-0694">RNA-binding</keyword>
<evidence type="ECO:0000256" key="5">
    <source>
        <dbReference type="RuleBase" id="RU003910"/>
    </source>
</evidence>
<protein>
    <recommendedName>
        <fullName evidence="4">Small ribosomal subunit protein bS18</fullName>
    </recommendedName>
</protein>
<dbReference type="Gene3D" id="4.10.640.10">
    <property type="entry name" value="Ribosomal protein S18"/>
    <property type="match status" value="1"/>
</dbReference>
<keyword evidence="3 4" id="KW-0687">Ribonucleoprotein</keyword>
<dbReference type="GO" id="GO:0022627">
    <property type="term" value="C:cytosolic small ribosomal subunit"/>
    <property type="evidence" value="ECO:0007669"/>
    <property type="project" value="TreeGrafter"/>
</dbReference>
<evidence type="ECO:0000313" key="8">
    <source>
        <dbReference type="Proteomes" id="UP000178272"/>
    </source>
</evidence>
<evidence type="ECO:0000256" key="1">
    <source>
        <dbReference type="ARBA" id="ARBA00005589"/>
    </source>
</evidence>
<dbReference type="Proteomes" id="UP000178272">
    <property type="component" value="Unassembled WGS sequence"/>
</dbReference>
<name>A0A1G1V6I1_9BACT</name>
<comment type="function">
    <text evidence="4">Binds as a heterodimer with protein bS6 to the central domain of the 16S rRNA, where it helps stabilize the platform of the 30S subunit.</text>
</comment>
<proteinExistence type="inferred from homology"/>
<dbReference type="InterPro" id="IPR036870">
    <property type="entry name" value="Ribosomal_bS18_sf"/>
</dbReference>
<comment type="caution">
    <text evidence="7">The sequence shown here is derived from an EMBL/GenBank/DDBJ whole genome shotgun (WGS) entry which is preliminary data.</text>
</comment>
<feature type="region of interest" description="Disordered" evidence="6">
    <location>
        <begin position="1"/>
        <end position="22"/>
    </location>
</feature>